<dbReference type="GO" id="GO:0016301">
    <property type="term" value="F:kinase activity"/>
    <property type="evidence" value="ECO:0007669"/>
    <property type="project" value="UniProtKB-KW"/>
</dbReference>
<evidence type="ECO:0000313" key="1">
    <source>
        <dbReference type="EMBL" id="ROR66444.1"/>
    </source>
</evidence>
<accession>A0A3N2ATT5</accession>
<dbReference type="Gene3D" id="3.40.50.300">
    <property type="entry name" value="P-loop containing nucleotide triphosphate hydrolases"/>
    <property type="match status" value="1"/>
</dbReference>
<dbReference type="SUPFAM" id="SSF52540">
    <property type="entry name" value="P-loop containing nucleoside triphosphate hydrolases"/>
    <property type="match status" value="1"/>
</dbReference>
<protein>
    <submittedName>
        <fullName evidence="1">Putative kinase</fullName>
    </submittedName>
</protein>
<dbReference type="InterPro" id="IPR027417">
    <property type="entry name" value="P-loop_NTPase"/>
</dbReference>
<proteinExistence type="predicted"/>
<name>A0A3N2ATT5_9MICO</name>
<dbReference type="EMBL" id="RKHJ01000001">
    <property type="protein sequence ID" value="ROR66444.1"/>
    <property type="molecule type" value="Genomic_DNA"/>
</dbReference>
<evidence type="ECO:0000313" key="2">
    <source>
        <dbReference type="Proteomes" id="UP000275456"/>
    </source>
</evidence>
<dbReference type="RefSeq" id="WP_123697434.1">
    <property type="nucleotide sequence ID" value="NZ_RKHJ01000001.1"/>
</dbReference>
<dbReference type="Proteomes" id="UP000275456">
    <property type="component" value="Unassembled WGS sequence"/>
</dbReference>
<keyword evidence="1" id="KW-0418">Kinase</keyword>
<keyword evidence="1" id="KW-0808">Transferase</keyword>
<organism evidence="1 2">
    <name type="scientific">Agrococcus jenensis</name>
    <dbReference type="NCBI Taxonomy" id="46353"/>
    <lineage>
        <taxon>Bacteria</taxon>
        <taxon>Bacillati</taxon>
        <taxon>Actinomycetota</taxon>
        <taxon>Actinomycetes</taxon>
        <taxon>Micrococcales</taxon>
        <taxon>Microbacteriaceae</taxon>
        <taxon>Agrococcus</taxon>
    </lineage>
</organism>
<sequence>MAQVTLLCGPAGAGKTTIARELEAGGALVLSFDREAWARGVHDGAFTPELMAAIDADLHARLVHAVEAGERVVVDGSLSARWVRDAWRERCDAIGAEHELVVVRASMASLAARVAGREAGPESVLLEQDALAAFVAGFDWPGDDEPHREVRTD</sequence>
<comment type="caution">
    <text evidence="1">The sequence shown here is derived from an EMBL/GenBank/DDBJ whole genome shotgun (WGS) entry which is preliminary data.</text>
</comment>
<gene>
    <name evidence="1" type="ORF">EDD26_1827</name>
</gene>
<reference evidence="1 2" key="1">
    <citation type="submission" date="2018-11" db="EMBL/GenBank/DDBJ databases">
        <title>Sequencing the genomes of 1000 actinobacteria strains.</title>
        <authorList>
            <person name="Klenk H.-P."/>
        </authorList>
    </citation>
    <scope>NUCLEOTIDE SEQUENCE [LARGE SCALE GENOMIC DNA]</scope>
    <source>
        <strain evidence="1 2">DSM 9580</strain>
    </source>
</reference>
<dbReference type="AlphaFoldDB" id="A0A3N2ATT5"/>
<dbReference type="OrthoDB" id="2639622at2"/>
<dbReference type="Pfam" id="PF13671">
    <property type="entry name" value="AAA_33"/>
    <property type="match status" value="1"/>
</dbReference>
<keyword evidence="2" id="KW-1185">Reference proteome</keyword>